<protein>
    <submittedName>
        <fullName evidence="1">Uncharacterized protein</fullName>
    </submittedName>
</protein>
<accession>A0A166F5Z2</accession>
<sequence length="185" mass="18909">MQLSTFKNISKHLIPPMSYHNSAKPVLATLVLLFASLPLGHALALLEPGTNLLANITKLQITGRLYCSPSGNIPPAPGSGSLGAAGTLVSGSCNGGTGDLGTVALNTTGFLLGLFSLPFSILFDSVAGPPCNLIVKLPATGTTCELLPPRGILIAGIRLVGLIVDAAGEIIAQTVLLPFQYLPDA</sequence>
<dbReference type="PANTHER" id="PTHR34458">
    <property type="entry name" value="POLLEN OLE E 1 ALLERGEN AND EXTENSIN FAMILY PROTEIN-RELATED"/>
    <property type="match status" value="1"/>
</dbReference>
<reference evidence="2" key="2">
    <citation type="submission" date="2022-03" db="EMBL/GenBank/DDBJ databases">
        <title>Draft title - Genomic analysis of global carrot germplasm unveils the trajectory of domestication and the origin of high carotenoid orange carrot.</title>
        <authorList>
            <person name="Iorizzo M."/>
            <person name="Ellison S."/>
            <person name="Senalik D."/>
            <person name="Macko-Podgorni A."/>
            <person name="Grzebelus D."/>
            <person name="Bostan H."/>
            <person name="Rolling W."/>
            <person name="Curaba J."/>
            <person name="Simon P."/>
        </authorList>
    </citation>
    <scope>NUCLEOTIDE SEQUENCE</scope>
    <source>
        <tissue evidence="2">Leaf</tissue>
    </source>
</reference>
<dbReference type="PANTHER" id="PTHR34458:SF11">
    <property type="entry name" value="MD-2-RELATED LIPID-RECOGNITION DOMAIN-CONTAINING PROTEIN"/>
    <property type="match status" value="1"/>
</dbReference>
<dbReference type="EMBL" id="LNRQ01000002">
    <property type="protein sequence ID" value="KZN07380.1"/>
    <property type="molecule type" value="Genomic_DNA"/>
</dbReference>
<reference evidence="1" key="1">
    <citation type="journal article" date="2016" name="Nat. Genet.">
        <title>A high-quality carrot genome assembly provides new insights into carotenoid accumulation and asterid genome evolution.</title>
        <authorList>
            <person name="Iorizzo M."/>
            <person name="Ellison S."/>
            <person name="Senalik D."/>
            <person name="Zeng P."/>
            <person name="Satapoomin P."/>
            <person name="Huang J."/>
            <person name="Bowman M."/>
            <person name="Iovene M."/>
            <person name="Sanseverino W."/>
            <person name="Cavagnaro P."/>
            <person name="Yildiz M."/>
            <person name="Macko-Podgorni A."/>
            <person name="Moranska E."/>
            <person name="Grzebelus E."/>
            <person name="Grzebelus D."/>
            <person name="Ashrafi H."/>
            <person name="Zheng Z."/>
            <person name="Cheng S."/>
            <person name="Spooner D."/>
            <person name="Van Deynze A."/>
            <person name="Simon P."/>
        </authorList>
    </citation>
    <scope>NUCLEOTIDE SEQUENCE [LARGE SCALE GENOMIC DNA]</scope>
    <source>
        <tissue evidence="1">Leaf</tissue>
    </source>
</reference>
<evidence type="ECO:0000313" key="2">
    <source>
        <dbReference type="EMBL" id="WOG90051.1"/>
    </source>
</evidence>
<dbReference type="InterPro" id="IPR040404">
    <property type="entry name" value="Phylloplanin-like"/>
</dbReference>
<keyword evidence="3" id="KW-1185">Reference proteome</keyword>
<dbReference type="Proteomes" id="UP000077755">
    <property type="component" value="Chromosome 2"/>
</dbReference>
<proteinExistence type="predicted"/>
<evidence type="ECO:0000313" key="1">
    <source>
        <dbReference type="EMBL" id="KZN07380.1"/>
    </source>
</evidence>
<dbReference type="AlphaFoldDB" id="A0A166F5Z2"/>
<dbReference type="EMBL" id="CP093344">
    <property type="protein sequence ID" value="WOG90051.1"/>
    <property type="molecule type" value="Genomic_DNA"/>
</dbReference>
<organism evidence="1">
    <name type="scientific">Daucus carota subsp. sativus</name>
    <name type="common">Carrot</name>
    <dbReference type="NCBI Taxonomy" id="79200"/>
    <lineage>
        <taxon>Eukaryota</taxon>
        <taxon>Viridiplantae</taxon>
        <taxon>Streptophyta</taxon>
        <taxon>Embryophyta</taxon>
        <taxon>Tracheophyta</taxon>
        <taxon>Spermatophyta</taxon>
        <taxon>Magnoliopsida</taxon>
        <taxon>eudicotyledons</taxon>
        <taxon>Gunneridae</taxon>
        <taxon>Pentapetalae</taxon>
        <taxon>asterids</taxon>
        <taxon>campanulids</taxon>
        <taxon>Apiales</taxon>
        <taxon>Apiaceae</taxon>
        <taxon>Apioideae</taxon>
        <taxon>Scandiceae</taxon>
        <taxon>Daucinae</taxon>
        <taxon>Daucus</taxon>
        <taxon>Daucus sect. Daucus</taxon>
    </lineage>
</organism>
<name>A0A166F5Z2_DAUCS</name>
<gene>
    <name evidence="1" type="ORF">DCAR_008217</name>
    <name evidence="2" type="ORF">DCAR_0209292</name>
</gene>
<evidence type="ECO:0000313" key="3">
    <source>
        <dbReference type="Proteomes" id="UP000077755"/>
    </source>
</evidence>
<dbReference type="Gramene" id="KZN07380">
    <property type="protein sequence ID" value="KZN07380"/>
    <property type="gene ID" value="DCAR_008217"/>
</dbReference>